<comment type="similarity">
    <text evidence="1">To bacterial alkanal monooxygenase alpha and beta chains.</text>
</comment>
<dbReference type="InterPro" id="IPR050766">
    <property type="entry name" value="Bact_Lucif_Oxidored"/>
</dbReference>
<dbReference type="InterPro" id="IPR011251">
    <property type="entry name" value="Luciferase-like_dom"/>
</dbReference>
<feature type="domain" description="Luciferase-like" evidence="2">
    <location>
        <begin position="18"/>
        <end position="308"/>
    </location>
</feature>
<dbReference type="PANTHER" id="PTHR30137">
    <property type="entry name" value="LUCIFERASE-LIKE MONOOXYGENASE"/>
    <property type="match status" value="1"/>
</dbReference>
<gene>
    <name evidence="3" type="ORF">GQ466_24570</name>
</gene>
<evidence type="ECO:0000313" key="3">
    <source>
        <dbReference type="EMBL" id="MXQ67196.1"/>
    </source>
</evidence>
<protein>
    <submittedName>
        <fullName evidence="3">MsnO8 family LLM class oxidoreductase</fullName>
        <ecNumber evidence="3">1.-.-.-</ecNumber>
    </submittedName>
</protein>
<dbReference type="AlphaFoldDB" id="A0A6I4WH77"/>
<keyword evidence="4" id="KW-1185">Reference proteome</keyword>
<dbReference type="NCBIfam" id="TIGR03558">
    <property type="entry name" value="oxido_grp_1"/>
    <property type="match status" value="1"/>
</dbReference>
<sequence>MTDLAPLPLSVLDIMPVDVESTPSGVLRATLEQARYVEELGFTRYWIAEHHNSPNIASSSPTVTAAAVGGATERIRVGTGGVMLPNHAPFVVAEQFGTLSALYPGRVDLGVGRTPPHDPGVARALRVDALALDFEQQFAELLGFLRADFPAGHPLQKVAANPPLTGKPSLWVLGSSENGARMAAHRGLPFAHAHHFSPQNSVAALRTYHREFRPSEYLSSPYSIIAAGVTVAASDEEARFLNVPAALALLKSLTGPPEPFPTPEQAAAHPWTAEEAAWRDQFLAPQVAGGPDRVRAQLADLLERTGAEELMVVSMVTDPAARRRSITGLRELFGSAPLPQGLAL</sequence>
<evidence type="ECO:0000313" key="4">
    <source>
        <dbReference type="Proteomes" id="UP000431901"/>
    </source>
</evidence>
<name>A0A6I4WH77_9ACTN</name>
<accession>A0A6I4WH77</accession>
<proteinExistence type="predicted"/>
<dbReference type="SUPFAM" id="SSF51679">
    <property type="entry name" value="Bacterial luciferase-like"/>
    <property type="match status" value="1"/>
</dbReference>
<dbReference type="GO" id="GO:0005829">
    <property type="term" value="C:cytosol"/>
    <property type="evidence" value="ECO:0007669"/>
    <property type="project" value="TreeGrafter"/>
</dbReference>
<dbReference type="PANTHER" id="PTHR30137:SF6">
    <property type="entry name" value="LUCIFERASE-LIKE MONOOXYGENASE"/>
    <property type="match status" value="1"/>
</dbReference>
<dbReference type="InterPro" id="IPR019949">
    <property type="entry name" value="CmoO-like"/>
</dbReference>
<keyword evidence="3" id="KW-0560">Oxidoreductase</keyword>
<dbReference type="Gene3D" id="3.20.20.30">
    <property type="entry name" value="Luciferase-like domain"/>
    <property type="match status" value="1"/>
</dbReference>
<dbReference type="Proteomes" id="UP000431901">
    <property type="component" value="Unassembled WGS sequence"/>
</dbReference>
<organism evidence="3 4">
    <name type="scientific">Actinomadura rayongensis</name>
    <dbReference type="NCBI Taxonomy" id="1429076"/>
    <lineage>
        <taxon>Bacteria</taxon>
        <taxon>Bacillati</taxon>
        <taxon>Actinomycetota</taxon>
        <taxon>Actinomycetes</taxon>
        <taxon>Streptosporangiales</taxon>
        <taxon>Thermomonosporaceae</taxon>
        <taxon>Actinomadura</taxon>
    </lineage>
</organism>
<dbReference type="OrthoDB" id="9780518at2"/>
<dbReference type="GO" id="GO:0016705">
    <property type="term" value="F:oxidoreductase activity, acting on paired donors, with incorporation or reduction of molecular oxygen"/>
    <property type="evidence" value="ECO:0007669"/>
    <property type="project" value="InterPro"/>
</dbReference>
<dbReference type="InterPro" id="IPR036661">
    <property type="entry name" value="Luciferase-like_sf"/>
</dbReference>
<dbReference type="Pfam" id="PF00296">
    <property type="entry name" value="Bac_luciferase"/>
    <property type="match status" value="1"/>
</dbReference>
<reference evidence="3 4" key="1">
    <citation type="submission" date="2019-12" db="EMBL/GenBank/DDBJ databases">
        <title>Nocardia macrotermitis sp. nov. and Nocardia aurantia sp. nov., isolated from the gut of the fungus growing-termite Macrotermes natalensis.</title>
        <authorList>
            <person name="Christine B."/>
            <person name="Rene B."/>
        </authorList>
    </citation>
    <scope>NUCLEOTIDE SEQUENCE [LARGE SCALE GENOMIC DNA]</scope>
    <source>
        <strain evidence="3 4">DSM 102126</strain>
    </source>
</reference>
<dbReference type="EC" id="1.-.-.-" evidence="3"/>
<dbReference type="EMBL" id="WUTW01000006">
    <property type="protein sequence ID" value="MXQ67196.1"/>
    <property type="molecule type" value="Genomic_DNA"/>
</dbReference>
<dbReference type="CDD" id="cd00347">
    <property type="entry name" value="Flavin_utilizing_monoxygenases"/>
    <property type="match status" value="1"/>
</dbReference>
<evidence type="ECO:0000259" key="2">
    <source>
        <dbReference type="Pfam" id="PF00296"/>
    </source>
</evidence>
<evidence type="ECO:0000256" key="1">
    <source>
        <dbReference type="ARBA" id="ARBA00007789"/>
    </source>
</evidence>
<comment type="caution">
    <text evidence="3">The sequence shown here is derived from an EMBL/GenBank/DDBJ whole genome shotgun (WGS) entry which is preliminary data.</text>
</comment>
<dbReference type="RefSeq" id="WP_161105387.1">
    <property type="nucleotide sequence ID" value="NZ_JBHLYI010000016.1"/>
</dbReference>